<protein>
    <submittedName>
        <fullName evidence="2">Uncharacterized protein</fullName>
    </submittedName>
</protein>
<feature type="region of interest" description="Disordered" evidence="1">
    <location>
        <begin position="290"/>
        <end position="323"/>
    </location>
</feature>
<feature type="region of interest" description="Disordered" evidence="1">
    <location>
        <begin position="32"/>
        <end position="67"/>
    </location>
</feature>
<organism evidence="2 3">
    <name type="scientific">Clathrospora elynae</name>
    <dbReference type="NCBI Taxonomy" id="706981"/>
    <lineage>
        <taxon>Eukaryota</taxon>
        <taxon>Fungi</taxon>
        <taxon>Dikarya</taxon>
        <taxon>Ascomycota</taxon>
        <taxon>Pezizomycotina</taxon>
        <taxon>Dothideomycetes</taxon>
        <taxon>Pleosporomycetidae</taxon>
        <taxon>Pleosporales</taxon>
        <taxon>Diademaceae</taxon>
        <taxon>Clathrospora</taxon>
    </lineage>
</organism>
<reference evidence="2" key="1">
    <citation type="journal article" date="2020" name="Stud. Mycol.">
        <title>101 Dothideomycetes genomes: a test case for predicting lifestyles and emergence of pathogens.</title>
        <authorList>
            <person name="Haridas S."/>
            <person name="Albert R."/>
            <person name="Binder M."/>
            <person name="Bloem J."/>
            <person name="Labutti K."/>
            <person name="Salamov A."/>
            <person name="Andreopoulos B."/>
            <person name="Baker S."/>
            <person name="Barry K."/>
            <person name="Bills G."/>
            <person name="Bluhm B."/>
            <person name="Cannon C."/>
            <person name="Castanera R."/>
            <person name="Culley D."/>
            <person name="Daum C."/>
            <person name="Ezra D."/>
            <person name="Gonzalez J."/>
            <person name="Henrissat B."/>
            <person name="Kuo A."/>
            <person name="Liang C."/>
            <person name="Lipzen A."/>
            <person name="Lutzoni F."/>
            <person name="Magnuson J."/>
            <person name="Mondo S."/>
            <person name="Nolan M."/>
            <person name="Ohm R."/>
            <person name="Pangilinan J."/>
            <person name="Park H.-J."/>
            <person name="Ramirez L."/>
            <person name="Alfaro M."/>
            <person name="Sun H."/>
            <person name="Tritt A."/>
            <person name="Yoshinaga Y."/>
            <person name="Zwiers L.-H."/>
            <person name="Turgeon B."/>
            <person name="Goodwin S."/>
            <person name="Spatafora J."/>
            <person name="Crous P."/>
            <person name="Grigoriev I."/>
        </authorList>
    </citation>
    <scope>NUCLEOTIDE SEQUENCE</scope>
    <source>
        <strain evidence="2">CBS 161.51</strain>
    </source>
</reference>
<accession>A0A6A5SBV8</accession>
<feature type="compositionally biased region" description="Polar residues" evidence="1">
    <location>
        <begin position="302"/>
        <end position="311"/>
    </location>
</feature>
<proteinExistence type="predicted"/>
<gene>
    <name evidence="2" type="ORF">EJ02DRAFT_458127</name>
</gene>
<feature type="compositionally biased region" description="Polar residues" evidence="1">
    <location>
        <begin position="32"/>
        <end position="45"/>
    </location>
</feature>
<evidence type="ECO:0000256" key="1">
    <source>
        <dbReference type="SAM" id="MobiDB-lite"/>
    </source>
</evidence>
<evidence type="ECO:0000313" key="2">
    <source>
        <dbReference type="EMBL" id="KAF1938101.1"/>
    </source>
</evidence>
<dbReference type="EMBL" id="ML976114">
    <property type="protein sequence ID" value="KAF1938101.1"/>
    <property type="molecule type" value="Genomic_DNA"/>
</dbReference>
<sequence length="430" mass="47646">MIINCYAFRIAVSARNVCGTAARGASGFRRLSTSPHAVQGTAQSSKTEEPGSFIPNTSGELRQRNPPGSDRLFKFFSEWQSSRTPIAAWDSSDLPLMPGMIRYPPKARLLGSWSVDADWRCHIPGAPARLALPQEMPGGRSIMDIDAAHSVPPQPFLTAQNDNDKFFHASIRSMSPHFDFRIVDIVSSPHTLVDSLCVGSEVVGIVALKDKPLFLESFSPFMVLGESPERKVAHGVAHGYDSGRGKAFEASVKRQEHGILPGSRHFRVVLQEFGELSLAIRSEVDAYQPPADMETHEDGQEVNGSSQSSASPPHRLGISTRDPPLDADTVTFARHIVRDAALVEIKYRGLRTRSYRTPFSRRILQLGNWFRRTSRLCIGKLMEDGRVMVKMHNASKHMPVITIRHQPHLKALHGILKMIVSHIPRCRTGA</sequence>
<evidence type="ECO:0000313" key="3">
    <source>
        <dbReference type="Proteomes" id="UP000800038"/>
    </source>
</evidence>
<keyword evidence="3" id="KW-1185">Reference proteome</keyword>
<dbReference type="OrthoDB" id="420564at2759"/>
<dbReference type="AlphaFoldDB" id="A0A6A5SBV8"/>
<feature type="non-terminal residue" evidence="2">
    <location>
        <position position="430"/>
    </location>
</feature>
<dbReference type="Proteomes" id="UP000800038">
    <property type="component" value="Unassembled WGS sequence"/>
</dbReference>
<name>A0A6A5SBV8_9PLEO</name>